<dbReference type="PANTHER" id="PTHR46219:SF5">
    <property type="entry name" value="SHKT DOMAIN-CONTAINING PROTEIN"/>
    <property type="match status" value="1"/>
</dbReference>
<evidence type="ECO:0000256" key="1">
    <source>
        <dbReference type="ARBA" id="ARBA00022729"/>
    </source>
</evidence>
<feature type="chain" id="PRO_5043416951" description="ShKT domain-containing protein" evidence="3">
    <location>
        <begin position="19"/>
        <end position="170"/>
    </location>
</feature>
<dbReference type="EMBL" id="BTSX01000006">
    <property type="protein sequence ID" value="GMT07717.1"/>
    <property type="molecule type" value="Genomic_DNA"/>
</dbReference>
<evidence type="ECO:0000256" key="2">
    <source>
        <dbReference type="ARBA" id="ARBA00023157"/>
    </source>
</evidence>
<feature type="non-terminal residue" evidence="5">
    <location>
        <position position="170"/>
    </location>
</feature>
<dbReference type="FunFam" id="1.10.10.1940:FF:000002">
    <property type="entry name" value="PHAryngeal gland Toxin-related"/>
    <property type="match status" value="1"/>
</dbReference>
<feature type="domain" description="ShKT" evidence="4">
    <location>
        <begin position="76"/>
        <end position="118"/>
    </location>
</feature>
<reference evidence="5" key="1">
    <citation type="submission" date="2023-10" db="EMBL/GenBank/DDBJ databases">
        <title>Genome assembly of Pristionchus species.</title>
        <authorList>
            <person name="Yoshida K."/>
            <person name="Sommer R.J."/>
        </authorList>
    </citation>
    <scope>NUCLEOTIDE SEQUENCE</scope>
    <source>
        <strain evidence="5">RS0144</strain>
    </source>
</reference>
<accession>A0AAV5UL57</accession>
<evidence type="ECO:0000256" key="3">
    <source>
        <dbReference type="SAM" id="SignalP"/>
    </source>
</evidence>
<dbReference type="AlphaFoldDB" id="A0AAV5UL57"/>
<keyword evidence="6" id="KW-1185">Reference proteome</keyword>
<dbReference type="InterPro" id="IPR003582">
    <property type="entry name" value="ShKT_dom"/>
</dbReference>
<proteinExistence type="predicted"/>
<comment type="caution">
    <text evidence="5">The sequence shown here is derived from an EMBL/GenBank/DDBJ whole genome shotgun (WGS) entry which is preliminary data.</text>
</comment>
<feature type="signal peptide" evidence="3">
    <location>
        <begin position="1"/>
        <end position="18"/>
    </location>
</feature>
<keyword evidence="2" id="KW-1015">Disulfide bond</keyword>
<evidence type="ECO:0000313" key="6">
    <source>
        <dbReference type="Proteomes" id="UP001432027"/>
    </source>
</evidence>
<gene>
    <name evidence="5" type="ORF">PENTCL1PPCAC_29891</name>
</gene>
<evidence type="ECO:0000259" key="4">
    <source>
        <dbReference type="SMART" id="SM00254"/>
    </source>
</evidence>
<organism evidence="5 6">
    <name type="scientific">Pristionchus entomophagus</name>
    <dbReference type="NCBI Taxonomy" id="358040"/>
    <lineage>
        <taxon>Eukaryota</taxon>
        <taxon>Metazoa</taxon>
        <taxon>Ecdysozoa</taxon>
        <taxon>Nematoda</taxon>
        <taxon>Chromadorea</taxon>
        <taxon>Rhabditida</taxon>
        <taxon>Rhabditina</taxon>
        <taxon>Diplogasteromorpha</taxon>
        <taxon>Diplogasteroidea</taxon>
        <taxon>Neodiplogasteridae</taxon>
        <taxon>Pristionchus</taxon>
    </lineage>
</organism>
<dbReference type="Gene3D" id="1.10.10.1940">
    <property type="match status" value="2"/>
</dbReference>
<dbReference type="SMART" id="SM00254">
    <property type="entry name" value="ShKT"/>
    <property type="match status" value="2"/>
</dbReference>
<dbReference type="Pfam" id="PF01549">
    <property type="entry name" value="ShK"/>
    <property type="match status" value="2"/>
</dbReference>
<sequence>MIATSSILLVILPIVTYGAGNCNGIVQLGCFEDADCMPATTDGKCVGGDMATLVMGCCGALATTTRTSVLTTTRGSCVDKINPMTGTSGCARNAHLCGLTAYYSVMSDQCPRTCGRCGGSTGSTNSTGTCADQINPTTRRSDCQERRIYCNHTAYASLMKIQCPATCGFC</sequence>
<name>A0AAV5UL57_9BILA</name>
<evidence type="ECO:0000313" key="5">
    <source>
        <dbReference type="EMBL" id="GMT07717.1"/>
    </source>
</evidence>
<keyword evidence="1 3" id="KW-0732">Signal</keyword>
<feature type="domain" description="ShKT" evidence="4">
    <location>
        <begin position="129"/>
        <end position="170"/>
    </location>
</feature>
<protein>
    <recommendedName>
        <fullName evidence="4">ShKT domain-containing protein</fullName>
    </recommendedName>
</protein>
<dbReference type="Proteomes" id="UP001432027">
    <property type="component" value="Unassembled WGS sequence"/>
</dbReference>
<dbReference type="PANTHER" id="PTHR46219">
    <property type="entry name" value="PROTEIN CBG11138"/>
    <property type="match status" value="1"/>
</dbReference>